<organism evidence="5 6">
    <name type="scientific">Robinsoniella peoriensis</name>
    <dbReference type="NCBI Taxonomy" id="180332"/>
    <lineage>
        <taxon>Bacteria</taxon>
        <taxon>Bacillati</taxon>
        <taxon>Bacillota</taxon>
        <taxon>Clostridia</taxon>
        <taxon>Lachnospirales</taxon>
        <taxon>Lachnospiraceae</taxon>
        <taxon>Robinsoniella</taxon>
    </lineage>
</organism>
<dbReference type="SUPFAM" id="SSF46785">
    <property type="entry name" value="Winged helix' DNA-binding domain"/>
    <property type="match status" value="1"/>
</dbReference>
<dbReference type="PANTHER" id="PTHR43537">
    <property type="entry name" value="TRANSCRIPTIONAL REGULATOR, GNTR FAMILY"/>
    <property type="match status" value="1"/>
</dbReference>
<dbReference type="GO" id="GO:0003700">
    <property type="term" value="F:DNA-binding transcription factor activity"/>
    <property type="evidence" value="ECO:0007669"/>
    <property type="project" value="InterPro"/>
</dbReference>
<dbReference type="Pfam" id="PF07729">
    <property type="entry name" value="FCD"/>
    <property type="match status" value="1"/>
</dbReference>
<keyword evidence="2" id="KW-0238">DNA-binding</keyword>
<dbReference type="PRINTS" id="PR00035">
    <property type="entry name" value="HTHGNTR"/>
</dbReference>
<dbReference type="InterPro" id="IPR036390">
    <property type="entry name" value="WH_DNA-bd_sf"/>
</dbReference>
<dbReference type="SMART" id="SM00345">
    <property type="entry name" value="HTH_GNTR"/>
    <property type="match status" value="1"/>
</dbReference>
<comment type="caution">
    <text evidence="5">The sequence shown here is derived from an EMBL/GenBank/DDBJ whole genome shotgun (WGS) entry which is preliminary data.</text>
</comment>
<dbReference type="SUPFAM" id="SSF48008">
    <property type="entry name" value="GntR ligand-binding domain-like"/>
    <property type="match status" value="1"/>
</dbReference>
<dbReference type="Gene3D" id="1.10.10.10">
    <property type="entry name" value="Winged helix-like DNA-binding domain superfamily/Winged helix DNA-binding domain"/>
    <property type="match status" value="1"/>
</dbReference>
<evidence type="ECO:0000256" key="2">
    <source>
        <dbReference type="ARBA" id="ARBA00023125"/>
    </source>
</evidence>
<dbReference type="STRING" id="180332.GCA_000797495_05779"/>
<evidence type="ECO:0000259" key="4">
    <source>
        <dbReference type="PROSITE" id="PS50949"/>
    </source>
</evidence>
<evidence type="ECO:0000313" key="6">
    <source>
        <dbReference type="Proteomes" id="UP000306509"/>
    </source>
</evidence>
<dbReference type="GO" id="GO:0003677">
    <property type="term" value="F:DNA binding"/>
    <property type="evidence" value="ECO:0007669"/>
    <property type="project" value="UniProtKB-KW"/>
</dbReference>
<dbReference type="InterPro" id="IPR011711">
    <property type="entry name" value="GntR_C"/>
</dbReference>
<keyword evidence="1" id="KW-0805">Transcription regulation</keyword>
<evidence type="ECO:0000313" key="5">
    <source>
        <dbReference type="EMBL" id="TLC98988.1"/>
    </source>
</evidence>
<feature type="domain" description="HTH gntR-type" evidence="4">
    <location>
        <begin position="15"/>
        <end position="83"/>
    </location>
</feature>
<evidence type="ECO:0000256" key="3">
    <source>
        <dbReference type="ARBA" id="ARBA00023163"/>
    </source>
</evidence>
<dbReference type="PROSITE" id="PS50949">
    <property type="entry name" value="HTH_GNTR"/>
    <property type="match status" value="1"/>
</dbReference>
<protein>
    <submittedName>
        <fullName evidence="5">Putative L-lactate dehydrogenase operon regulatory protein</fullName>
    </submittedName>
</protein>
<keyword evidence="6" id="KW-1185">Reference proteome</keyword>
<dbReference type="InterPro" id="IPR036388">
    <property type="entry name" value="WH-like_DNA-bd_sf"/>
</dbReference>
<evidence type="ECO:0000256" key="1">
    <source>
        <dbReference type="ARBA" id="ARBA00023015"/>
    </source>
</evidence>
<dbReference type="InterPro" id="IPR000524">
    <property type="entry name" value="Tscrpt_reg_HTH_GntR"/>
</dbReference>
<dbReference type="AlphaFoldDB" id="A0A4U8Q3N6"/>
<name>A0A4U8Q3N6_9FIRM</name>
<gene>
    <name evidence="5" type="primary">lldR_2</name>
    <name evidence="5" type="ORF">DSM106044_04133</name>
</gene>
<dbReference type="InterPro" id="IPR008920">
    <property type="entry name" value="TF_FadR/GntR_C"/>
</dbReference>
<dbReference type="RefSeq" id="WP_052377877.1">
    <property type="nucleotide sequence ID" value="NZ_CABMJZ010000091.1"/>
</dbReference>
<dbReference type="Pfam" id="PF00392">
    <property type="entry name" value="GntR"/>
    <property type="match status" value="1"/>
</dbReference>
<dbReference type="Proteomes" id="UP000306509">
    <property type="component" value="Unassembled WGS sequence"/>
</dbReference>
<reference evidence="5 6" key="1">
    <citation type="journal article" date="2019" name="Anaerobe">
        <title>Detection of Robinsoniella peoriensis in multiple bone samples of a trauma patient.</title>
        <authorList>
            <person name="Schrottner P."/>
            <person name="Hartwich K."/>
            <person name="Bunk B."/>
            <person name="Schober I."/>
            <person name="Helbig S."/>
            <person name="Rudolph W.W."/>
            <person name="Gunzer F."/>
        </authorList>
    </citation>
    <scope>NUCLEOTIDE SEQUENCE [LARGE SCALE GENOMIC DNA]</scope>
    <source>
        <strain evidence="5 6">DSM 106044</strain>
    </source>
</reference>
<dbReference type="EMBL" id="QGQD01000078">
    <property type="protein sequence ID" value="TLC98988.1"/>
    <property type="molecule type" value="Genomic_DNA"/>
</dbReference>
<dbReference type="PANTHER" id="PTHR43537:SF54">
    <property type="entry name" value="TRANSCRIPTIONAL REGULATOR, GNTR FAMILY"/>
    <property type="match status" value="1"/>
</dbReference>
<dbReference type="CDD" id="cd07377">
    <property type="entry name" value="WHTH_GntR"/>
    <property type="match status" value="1"/>
</dbReference>
<dbReference type="OrthoDB" id="1972820at2"/>
<keyword evidence="3" id="KW-0804">Transcription</keyword>
<sequence>MAKLKTNIAQLGSTRLLYSRIADSICEYITENKIGIGEKLPSERELAVMWGVSRSSVREAIRELENQGLLSVEAGRGSFVIGEVSDKSMMFKIQKRNFFEQFEIKTVLEEYMLKKITPVISEEVLSQLEHIAKQMITMCDNGIFPQELDNLFHKILLESYGNKEMINLVENMIHVFGEYNDVYFHLCEGVVNETNQTILDTIPYHLDMVRMMRARNVKEVIKIYRKIIELDIQLYSMVNPADQKETL</sequence>
<proteinExistence type="predicted"/>
<dbReference type="Gene3D" id="1.20.120.530">
    <property type="entry name" value="GntR ligand-binding domain-like"/>
    <property type="match status" value="1"/>
</dbReference>
<accession>A0A4U8Q3N6</accession>